<sequence length="66" mass="7722">MFDSEQELLLCLANIDLEVFKQKGCKGWKYVEGFQKRLASGQGLTNPQITQTKRIAKEIYKYYNNM</sequence>
<geneLocation type="plasmid" evidence="1">
    <name>pAM65-52-2-350K</name>
</geneLocation>
<dbReference type="EMBL" id="CP013277">
    <property type="protein sequence ID" value="AND28384.1"/>
    <property type="molecule type" value="Genomic_DNA"/>
</dbReference>
<dbReference type="AlphaFoldDB" id="A0A160LJM3"/>
<keyword evidence="1" id="KW-0614">Plasmid</keyword>
<gene>
    <name evidence="1" type="ORF">ATN07_31405</name>
</gene>
<organism evidence="1">
    <name type="scientific">Bacillus thuringiensis subsp. israelensis</name>
    <dbReference type="NCBI Taxonomy" id="1430"/>
    <lineage>
        <taxon>Bacteria</taxon>
        <taxon>Bacillati</taxon>
        <taxon>Bacillota</taxon>
        <taxon>Bacilli</taxon>
        <taxon>Bacillales</taxon>
        <taxon>Bacillaceae</taxon>
        <taxon>Bacillus</taxon>
        <taxon>Bacillus cereus group</taxon>
    </lineage>
</organism>
<evidence type="ECO:0000313" key="1">
    <source>
        <dbReference type="EMBL" id="AND28384.1"/>
    </source>
</evidence>
<protein>
    <submittedName>
        <fullName evidence="1">Uncharacterized protein</fullName>
    </submittedName>
</protein>
<reference evidence="1" key="1">
    <citation type="journal article" date="2017" name="Res. Microbiol.">
        <title>Comparative genomics of extrachromosomal elements in Bacillus thuringiensis subsp. israelensis.</title>
        <authorList>
            <person name="Bolotin A."/>
            <person name="Gillis A."/>
            <person name="Sanchis V."/>
            <person name="Nielsen-LeRoux C."/>
            <person name="Mahillon J."/>
            <person name="Lereclus D."/>
            <person name="Sorokin A."/>
        </authorList>
    </citation>
    <scope>NUCLEOTIDE SEQUENCE</scope>
    <source>
        <strain evidence="1">AM65-52</strain>
        <plasmid evidence="1">pAM65-52-2-350K</plasmid>
    </source>
</reference>
<proteinExistence type="predicted"/>
<accession>A0A160LJM3</accession>
<name>A0A160LJM3_BACTI</name>